<dbReference type="SUPFAM" id="SSF53335">
    <property type="entry name" value="S-adenosyl-L-methionine-dependent methyltransferases"/>
    <property type="match status" value="1"/>
</dbReference>
<dbReference type="GO" id="GO:0008168">
    <property type="term" value="F:methyltransferase activity"/>
    <property type="evidence" value="ECO:0007669"/>
    <property type="project" value="UniProtKB-KW"/>
</dbReference>
<dbReference type="InterPro" id="IPR041698">
    <property type="entry name" value="Methyltransf_25"/>
</dbReference>
<evidence type="ECO:0000256" key="1">
    <source>
        <dbReference type="ARBA" id="ARBA00022603"/>
    </source>
</evidence>
<dbReference type="InterPro" id="IPR029063">
    <property type="entry name" value="SAM-dependent_MTases_sf"/>
</dbReference>
<dbReference type="GO" id="GO:0032259">
    <property type="term" value="P:methylation"/>
    <property type="evidence" value="ECO:0007669"/>
    <property type="project" value="UniProtKB-KW"/>
</dbReference>
<keyword evidence="1" id="KW-0489">Methyltransferase</keyword>
<evidence type="ECO:0000259" key="3">
    <source>
        <dbReference type="Pfam" id="PF13649"/>
    </source>
</evidence>
<gene>
    <name evidence="4" type="ORF">OKA104_LOCUS4857</name>
</gene>
<reference evidence="4" key="1">
    <citation type="submission" date="2021-02" db="EMBL/GenBank/DDBJ databases">
        <authorList>
            <person name="Nowell W R."/>
        </authorList>
    </citation>
    <scope>NUCLEOTIDE SEQUENCE</scope>
</reference>
<name>A0A818L5C6_9BILA</name>
<evidence type="ECO:0000313" key="5">
    <source>
        <dbReference type="Proteomes" id="UP000663881"/>
    </source>
</evidence>
<evidence type="ECO:0000313" key="4">
    <source>
        <dbReference type="EMBL" id="CAF3566165.1"/>
    </source>
</evidence>
<dbReference type="EMBL" id="CAJOAY010000162">
    <property type="protein sequence ID" value="CAF3566165.1"/>
    <property type="molecule type" value="Genomic_DNA"/>
</dbReference>
<proteinExistence type="predicted"/>
<organism evidence="4 5">
    <name type="scientific">Adineta steineri</name>
    <dbReference type="NCBI Taxonomy" id="433720"/>
    <lineage>
        <taxon>Eukaryota</taxon>
        <taxon>Metazoa</taxon>
        <taxon>Spiralia</taxon>
        <taxon>Gnathifera</taxon>
        <taxon>Rotifera</taxon>
        <taxon>Eurotatoria</taxon>
        <taxon>Bdelloidea</taxon>
        <taxon>Adinetida</taxon>
        <taxon>Adinetidae</taxon>
        <taxon>Adineta</taxon>
    </lineage>
</organism>
<sequence>MAVVADISHDAKEIYDSIAEQYVEVKKAPHRTAVEQYTLFDVMLLKNEPELGNGARILDMACGNGHCTRKLRQLFPETSYICGLDISSSMIGIAEQCESQLQQNIDYINVDGKDLPISEPLYDIVTAAYYLNYAQTRDELGVMIKGIFDQLKPGGSFYAMNENPFSTMEGFNNLMHKKYMFLREYLADTLTDGQPIKYTFYWNPAAPSSCVFYNYYFSPSTYETLFKECGFSSLQWVPVQCNPKIENFSFFDDFVRESSMIGLIAKK</sequence>
<dbReference type="CDD" id="cd02440">
    <property type="entry name" value="AdoMet_MTases"/>
    <property type="match status" value="1"/>
</dbReference>
<dbReference type="Proteomes" id="UP000663881">
    <property type="component" value="Unassembled WGS sequence"/>
</dbReference>
<dbReference type="Gene3D" id="3.40.50.150">
    <property type="entry name" value="Vaccinia Virus protein VP39"/>
    <property type="match status" value="1"/>
</dbReference>
<protein>
    <recommendedName>
        <fullName evidence="3">Methyltransferase domain-containing protein</fullName>
    </recommendedName>
</protein>
<feature type="domain" description="Methyltransferase" evidence="3">
    <location>
        <begin position="57"/>
        <end position="155"/>
    </location>
</feature>
<accession>A0A818L5C6</accession>
<comment type="caution">
    <text evidence="4">The sequence shown here is derived from an EMBL/GenBank/DDBJ whole genome shotgun (WGS) entry which is preliminary data.</text>
</comment>
<dbReference type="PANTHER" id="PTHR43861">
    <property type="entry name" value="TRANS-ACONITATE 2-METHYLTRANSFERASE-RELATED"/>
    <property type="match status" value="1"/>
</dbReference>
<dbReference type="AlphaFoldDB" id="A0A818L5C6"/>
<dbReference type="Pfam" id="PF13649">
    <property type="entry name" value="Methyltransf_25"/>
    <property type="match status" value="1"/>
</dbReference>
<evidence type="ECO:0000256" key="2">
    <source>
        <dbReference type="ARBA" id="ARBA00022679"/>
    </source>
</evidence>
<keyword evidence="2" id="KW-0808">Transferase</keyword>
<dbReference type="PANTHER" id="PTHR43861:SF1">
    <property type="entry name" value="TRANS-ACONITATE 2-METHYLTRANSFERASE"/>
    <property type="match status" value="1"/>
</dbReference>